<organism evidence="1 2">
    <name type="scientific">Pseudomonas asplenii</name>
    <dbReference type="NCBI Taxonomy" id="53407"/>
    <lineage>
        <taxon>Bacteria</taxon>
        <taxon>Pseudomonadati</taxon>
        <taxon>Pseudomonadota</taxon>
        <taxon>Gammaproteobacteria</taxon>
        <taxon>Pseudomonadales</taxon>
        <taxon>Pseudomonadaceae</taxon>
        <taxon>Pseudomonas</taxon>
    </lineage>
</organism>
<accession>A0A1H6NMF5</accession>
<reference evidence="1 2" key="1">
    <citation type="submission" date="2016-10" db="EMBL/GenBank/DDBJ databases">
        <authorList>
            <person name="de Groot N.N."/>
        </authorList>
    </citation>
    <scope>NUCLEOTIDE SEQUENCE [LARGE SCALE GENOMIC DNA]</scope>
    <source>
        <strain evidence="1 2">LMG 2158</strain>
    </source>
</reference>
<sequence>MNHRTDPAVHMHLSSLARTLGSFLYRYGNEVQLHEALAKVMDQASLTYQRERILDAKNRADFWLAGIVVEVKVDGSLAEALRQVDRYIHLPHVTGVLLASTQRWASSPLKNRPEWGGKPFQMIRLGRQAL</sequence>
<dbReference type="RefSeq" id="WP_029530629.1">
    <property type="nucleotide sequence ID" value="NZ_LT629972.1"/>
</dbReference>
<evidence type="ECO:0000313" key="1">
    <source>
        <dbReference type="EMBL" id="SEI16996.1"/>
    </source>
</evidence>
<evidence type="ECO:0000313" key="2">
    <source>
        <dbReference type="Proteomes" id="UP000182272"/>
    </source>
</evidence>
<proteinExistence type="predicted"/>
<dbReference type="EMBL" id="LT629972">
    <property type="protein sequence ID" value="SEI16996.1"/>
    <property type="molecule type" value="Genomic_DNA"/>
</dbReference>
<name>A0A1H6NMF5_9PSED</name>
<dbReference type="AlphaFoldDB" id="A0A1H6NMF5"/>
<dbReference type="Proteomes" id="UP000182272">
    <property type="component" value="Chromosome I"/>
</dbReference>
<gene>
    <name evidence="1" type="ORF">SAMN05216581_3281</name>
</gene>
<protein>
    <submittedName>
        <fullName evidence="1">Uncharacterized protein</fullName>
    </submittedName>
</protein>